<feature type="domain" description="DUF4440" evidence="1">
    <location>
        <begin position="13"/>
        <end position="119"/>
    </location>
</feature>
<dbReference type="InterPro" id="IPR027843">
    <property type="entry name" value="DUF4440"/>
</dbReference>
<accession>A0A286CX83</accession>
<protein>
    <submittedName>
        <fullName evidence="2">Ketosteroid isomerase homolog</fullName>
    </submittedName>
</protein>
<dbReference type="GO" id="GO:0016853">
    <property type="term" value="F:isomerase activity"/>
    <property type="evidence" value="ECO:0007669"/>
    <property type="project" value="UniProtKB-KW"/>
</dbReference>
<dbReference type="InterPro" id="IPR032710">
    <property type="entry name" value="NTF2-like_dom_sf"/>
</dbReference>
<reference evidence="2 3" key="1">
    <citation type="submission" date="2017-09" db="EMBL/GenBank/DDBJ databases">
        <authorList>
            <person name="Ehlers B."/>
            <person name="Leendertz F.H."/>
        </authorList>
    </citation>
    <scope>NUCLEOTIDE SEQUENCE [LARGE SCALE GENOMIC DNA]</scope>
    <source>
        <strain evidence="2 3">CGMCC 1.10978</strain>
    </source>
</reference>
<keyword evidence="3" id="KW-1185">Reference proteome</keyword>
<keyword evidence="2" id="KW-0413">Isomerase</keyword>
<dbReference type="Gene3D" id="3.10.450.50">
    <property type="match status" value="1"/>
</dbReference>
<dbReference type="EMBL" id="OCND01000001">
    <property type="protein sequence ID" value="SOD51026.1"/>
    <property type="molecule type" value="Genomic_DNA"/>
</dbReference>
<name>A0A286CX83_9GAMM</name>
<proteinExistence type="predicted"/>
<sequence>MNTTSHADIPDFLMELEDAFNKAMISNDVEQISRCITDDWILVTPEAGPVPRSRILGVIASGLLTHATMTKVATHACVAGDVAWITGRGQNTGTFNGAPMAADEYITDIYRRVDGQWRCMLTHLTPAHTSQQSAA</sequence>
<evidence type="ECO:0000313" key="2">
    <source>
        <dbReference type="EMBL" id="SOD51026.1"/>
    </source>
</evidence>
<evidence type="ECO:0000313" key="3">
    <source>
        <dbReference type="Proteomes" id="UP000219374"/>
    </source>
</evidence>
<dbReference type="SUPFAM" id="SSF54427">
    <property type="entry name" value="NTF2-like"/>
    <property type="match status" value="1"/>
</dbReference>
<dbReference type="RefSeq" id="WP_202926299.1">
    <property type="nucleotide sequence ID" value="NZ_OCND01000001.1"/>
</dbReference>
<dbReference type="Proteomes" id="UP000219374">
    <property type="component" value="Unassembled WGS sequence"/>
</dbReference>
<dbReference type="Pfam" id="PF14534">
    <property type="entry name" value="DUF4440"/>
    <property type="match status" value="1"/>
</dbReference>
<gene>
    <name evidence="2" type="ORF">SAMN06296416_101412</name>
</gene>
<dbReference type="AlphaFoldDB" id="A0A286CX83"/>
<evidence type="ECO:0000259" key="1">
    <source>
        <dbReference type="Pfam" id="PF14534"/>
    </source>
</evidence>
<organism evidence="2 3">
    <name type="scientific">Pseudoxanthomonas wuyuanensis</name>
    <dbReference type="NCBI Taxonomy" id="1073196"/>
    <lineage>
        <taxon>Bacteria</taxon>
        <taxon>Pseudomonadati</taxon>
        <taxon>Pseudomonadota</taxon>
        <taxon>Gammaproteobacteria</taxon>
        <taxon>Lysobacterales</taxon>
        <taxon>Lysobacteraceae</taxon>
        <taxon>Pseudoxanthomonas</taxon>
    </lineage>
</organism>